<keyword evidence="3" id="KW-1185">Reference proteome</keyword>
<organism evidence="2 3">
    <name type="scientific">Mesonia phycicola</name>
    <dbReference type="NCBI Taxonomy" id="579105"/>
    <lineage>
        <taxon>Bacteria</taxon>
        <taxon>Pseudomonadati</taxon>
        <taxon>Bacteroidota</taxon>
        <taxon>Flavobacteriia</taxon>
        <taxon>Flavobacteriales</taxon>
        <taxon>Flavobacteriaceae</taxon>
        <taxon>Mesonia</taxon>
    </lineage>
</organism>
<dbReference type="OrthoDB" id="1144182at2"/>
<evidence type="ECO:0000313" key="2">
    <source>
        <dbReference type="EMBL" id="SHI67949.1"/>
    </source>
</evidence>
<keyword evidence="1" id="KW-0812">Transmembrane</keyword>
<reference evidence="2 3" key="1">
    <citation type="submission" date="2016-11" db="EMBL/GenBank/DDBJ databases">
        <authorList>
            <person name="Jaros S."/>
            <person name="Januszkiewicz K."/>
            <person name="Wedrychowicz H."/>
        </authorList>
    </citation>
    <scope>NUCLEOTIDE SEQUENCE [LARGE SCALE GENOMIC DNA]</scope>
    <source>
        <strain evidence="2 3">DSM 21425</strain>
    </source>
</reference>
<dbReference type="Proteomes" id="UP000184225">
    <property type="component" value="Unassembled WGS sequence"/>
</dbReference>
<gene>
    <name evidence="2" type="ORF">SAMN04488096_103287</name>
</gene>
<protein>
    <submittedName>
        <fullName evidence="2">Putative Holin-X, holin superfamily III</fullName>
    </submittedName>
</protein>
<dbReference type="RefSeq" id="WP_073149295.1">
    <property type="nucleotide sequence ID" value="NZ_FQYY01000003.1"/>
</dbReference>
<feature type="transmembrane region" description="Helical" evidence="1">
    <location>
        <begin position="43"/>
        <end position="69"/>
    </location>
</feature>
<evidence type="ECO:0000313" key="3">
    <source>
        <dbReference type="Proteomes" id="UP000184225"/>
    </source>
</evidence>
<keyword evidence="1" id="KW-0472">Membrane</keyword>
<sequence length="133" mass="15090">MAFKDISNHINDLNDNIQAYIDSMLEYYKLEAFKNLTKGSSQFIKLIVFGSIFLIFLAFVSIGLALLIGKALENFALGFFIMGGFFLFVFILLIVFGSKLIDKMILKEFSKMLFNKSTVEEVVESSLKDEIDS</sequence>
<evidence type="ECO:0000256" key="1">
    <source>
        <dbReference type="SAM" id="Phobius"/>
    </source>
</evidence>
<dbReference type="Pfam" id="PF07332">
    <property type="entry name" value="Phage_holin_3_6"/>
    <property type="match status" value="1"/>
</dbReference>
<dbReference type="EMBL" id="FQYY01000003">
    <property type="protein sequence ID" value="SHI67949.1"/>
    <property type="molecule type" value="Genomic_DNA"/>
</dbReference>
<name>A0A1M6D424_9FLAO</name>
<dbReference type="AlphaFoldDB" id="A0A1M6D424"/>
<accession>A0A1M6D424</accession>
<keyword evidence="1" id="KW-1133">Transmembrane helix</keyword>
<proteinExistence type="predicted"/>
<dbReference type="STRING" id="579105.SAMN04488096_103287"/>
<feature type="transmembrane region" description="Helical" evidence="1">
    <location>
        <begin position="75"/>
        <end position="97"/>
    </location>
</feature>
<dbReference type="InterPro" id="IPR009937">
    <property type="entry name" value="Phage_holin_3_6"/>
</dbReference>